<reference evidence="1" key="1">
    <citation type="submission" date="2015-01" db="EMBL/GenBank/DDBJ databases">
        <authorList>
            <person name="Durling Mikael"/>
        </authorList>
    </citation>
    <scope>NUCLEOTIDE SEQUENCE</scope>
</reference>
<gene>
    <name evidence="1" type="ORF">BN869_000009776_1</name>
</gene>
<sequence>MVLGETGVGRTCDLHTSRVFGQYIPTESLRLSQLLPDFPVSSSSCLSVCPLSGVLARANPSSFPLGAGRSFVSISRPVLLTASGENFKENKRA</sequence>
<name>A0A0B7K8J8_BIOOC</name>
<evidence type="ECO:0000313" key="1">
    <source>
        <dbReference type="EMBL" id="CEO53718.1"/>
    </source>
</evidence>
<proteinExistence type="predicted"/>
<dbReference type="AlphaFoldDB" id="A0A0B7K8J8"/>
<accession>A0A0B7K8J8</accession>
<protein>
    <submittedName>
        <fullName evidence="1">Uncharacterized protein</fullName>
    </submittedName>
</protein>
<dbReference type="EMBL" id="CDPU01000037">
    <property type="protein sequence ID" value="CEO53718.1"/>
    <property type="molecule type" value="Genomic_DNA"/>
</dbReference>
<organism evidence="1">
    <name type="scientific">Bionectria ochroleuca</name>
    <name type="common">Gliocladium roseum</name>
    <dbReference type="NCBI Taxonomy" id="29856"/>
    <lineage>
        <taxon>Eukaryota</taxon>
        <taxon>Fungi</taxon>
        <taxon>Dikarya</taxon>
        <taxon>Ascomycota</taxon>
        <taxon>Pezizomycotina</taxon>
        <taxon>Sordariomycetes</taxon>
        <taxon>Hypocreomycetidae</taxon>
        <taxon>Hypocreales</taxon>
        <taxon>Bionectriaceae</taxon>
        <taxon>Clonostachys</taxon>
    </lineage>
</organism>